<organism evidence="2 3">
    <name type="scientific">Chryseobacterium bernardetii</name>
    <dbReference type="NCBI Taxonomy" id="1241978"/>
    <lineage>
        <taxon>Bacteria</taxon>
        <taxon>Pseudomonadati</taxon>
        <taxon>Bacteroidota</taxon>
        <taxon>Flavobacteriia</taxon>
        <taxon>Flavobacteriales</taxon>
        <taxon>Weeksellaceae</taxon>
        <taxon>Chryseobacterium group</taxon>
        <taxon>Chryseobacterium</taxon>
    </lineage>
</organism>
<evidence type="ECO:0000313" key="2">
    <source>
        <dbReference type="EMBL" id="AZB26965.1"/>
    </source>
</evidence>
<dbReference type="RefSeq" id="WP_123871878.1">
    <property type="nucleotide sequence ID" value="NZ_CP033932.1"/>
</dbReference>
<dbReference type="PROSITE" id="PS51257">
    <property type="entry name" value="PROKAR_LIPOPROTEIN"/>
    <property type="match status" value="1"/>
</dbReference>
<proteinExistence type="predicted"/>
<dbReference type="CDD" id="cd01041">
    <property type="entry name" value="Rubrerythrin"/>
    <property type="match status" value="1"/>
</dbReference>
<dbReference type="InterPro" id="IPR009078">
    <property type="entry name" value="Ferritin-like_SF"/>
</dbReference>
<gene>
    <name evidence="2" type="ORF">EG339_21435</name>
</gene>
<dbReference type="InterPro" id="IPR012347">
    <property type="entry name" value="Ferritin-like"/>
</dbReference>
<keyword evidence="3" id="KW-1185">Reference proteome</keyword>
<protein>
    <recommendedName>
        <fullName evidence="1">Ferritin-like diiron domain-containing protein</fullName>
    </recommendedName>
</protein>
<dbReference type="AlphaFoldDB" id="A0A3G6TCI8"/>
<dbReference type="InterPro" id="IPR009040">
    <property type="entry name" value="Ferritin-like_diiron"/>
</dbReference>
<dbReference type="Gene3D" id="1.20.1260.10">
    <property type="match status" value="1"/>
</dbReference>
<dbReference type="Proteomes" id="UP000271193">
    <property type="component" value="Chromosome"/>
</dbReference>
<dbReference type="PANTHER" id="PTHR33746">
    <property type="entry name" value="RUBRERYTHRIN"/>
    <property type="match status" value="1"/>
</dbReference>
<dbReference type="PROSITE" id="PS50905">
    <property type="entry name" value="FERRITIN_LIKE"/>
    <property type="match status" value="1"/>
</dbReference>
<feature type="domain" description="Ferritin-like diiron" evidence="1">
    <location>
        <begin position="40"/>
        <end position="183"/>
    </location>
</feature>
<name>A0A3G6TCI8_9FLAO</name>
<evidence type="ECO:0000313" key="3">
    <source>
        <dbReference type="Proteomes" id="UP000271193"/>
    </source>
</evidence>
<dbReference type="PANTHER" id="PTHR33746:SF4">
    <property type="entry name" value="RUBRERYTHRIN"/>
    <property type="match status" value="1"/>
</dbReference>
<dbReference type="GO" id="GO:0016491">
    <property type="term" value="F:oxidoreductase activity"/>
    <property type="evidence" value="ECO:0007669"/>
    <property type="project" value="InterPro"/>
</dbReference>
<sequence>MKGQLLAVLVMSSLALSSCKDNKDVMKLPAAKETRAGNDKGSKAKTIEDMQAAFNGESNASARYAAFSKKASEEGYKEIAMLFKAASLSEKIHAENHKEVLKEMGVEVKPAVIDVKVNSTRENLEFAAKGEAYEVAEMYPKFLKDADDSGSQLALISLNYAYNTEKKHKILYEKALAALAGNTVNSLPKTYFVCPTCGNTYENAAPKRCSISMTSGEKFIKVDTL</sequence>
<reference evidence="3" key="1">
    <citation type="submission" date="2018-11" db="EMBL/GenBank/DDBJ databases">
        <title>Proposal to divide the Flavobacteriaceae and reorganize its genera based on Amino Acid Identity values calculated from whole genome sequences.</title>
        <authorList>
            <person name="Nicholson A.C."/>
            <person name="Gulvik C.A."/>
            <person name="Whitney A.M."/>
            <person name="Humrighouse B.W."/>
            <person name="Bell M."/>
            <person name="Holmes B."/>
            <person name="Steigerwalt A.G."/>
            <person name="Villarma A."/>
            <person name="Sheth M."/>
            <person name="Batra D."/>
            <person name="Pryor J."/>
            <person name="Bernardet J.-F."/>
            <person name="Hugo C."/>
            <person name="Kampfer P."/>
            <person name="Newman J."/>
            <person name="McQuiston J.R."/>
        </authorList>
    </citation>
    <scope>NUCLEOTIDE SEQUENCE [LARGE SCALE GENOMIC DNA]</scope>
    <source>
        <strain evidence="3">G0229</strain>
    </source>
</reference>
<accession>A0A3G6TCI8</accession>
<dbReference type="SUPFAM" id="SSF47240">
    <property type="entry name" value="Ferritin-like"/>
    <property type="match status" value="1"/>
</dbReference>
<dbReference type="KEGG" id="cben:EG339_21435"/>
<dbReference type="InterPro" id="IPR003251">
    <property type="entry name" value="Rr_diiron-bd_dom"/>
</dbReference>
<dbReference type="GeneID" id="99067369"/>
<dbReference type="GO" id="GO:0046872">
    <property type="term" value="F:metal ion binding"/>
    <property type="evidence" value="ECO:0007669"/>
    <property type="project" value="InterPro"/>
</dbReference>
<evidence type="ECO:0000259" key="1">
    <source>
        <dbReference type="PROSITE" id="PS50905"/>
    </source>
</evidence>
<dbReference type="Pfam" id="PF02915">
    <property type="entry name" value="Rubrerythrin"/>
    <property type="match status" value="1"/>
</dbReference>
<dbReference type="EMBL" id="CP033932">
    <property type="protein sequence ID" value="AZB26965.1"/>
    <property type="molecule type" value="Genomic_DNA"/>
</dbReference>
<dbReference type="InterPro" id="IPR052753">
    <property type="entry name" value="Rbr2/Nigerythrin"/>
</dbReference>
<dbReference type="Gene3D" id="2.20.28.10">
    <property type="match status" value="1"/>
</dbReference>